<evidence type="ECO:0000256" key="5">
    <source>
        <dbReference type="ARBA" id="ARBA00018429"/>
    </source>
</evidence>
<comment type="subcellular location">
    <subcellularLocation>
        <location evidence="9">Cytoplasm</location>
    </subcellularLocation>
</comment>
<name>A0A4R6IYQ7_9BACT</name>
<dbReference type="NCBIfam" id="NF003592">
    <property type="entry name" value="PRK05254.1-5"/>
    <property type="match status" value="1"/>
</dbReference>
<dbReference type="EC" id="3.2.2.27" evidence="4 9"/>
<dbReference type="GO" id="GO:0005737">
    <property type="term" value="C:cytoplasm"/>
    <property type="evidence" value="ECO:0007669"/>
    <property type="project" value="UniProtKB-SubCell"/>
</dbReference>
<feature type="active site" description="Proton acceptor" evidence="9 10">
    <location>
        <position position="66"/>
    </location>
</feature>
<evidence type="ECO:0000256" key="10">
    <source>
        <dbReference type="PROSITE-ProRule" id="PRU10072"/>
    </source>
</evidence>
<dbReference type="Pfam" id="PF03167">
    <property type="entry name" value="UDG"/>
    <property type="match status" value="1"/>
</dbReference>
<dbReference type="PANTHER" id="PTHR11264">
    <property type="entry name" value="URACIL-DNA GLYCOSYLASE"/>
    <property type="match status" value="1"/>
</dbReference>
<comment type="similarity">
    <text evidence="3 9 11">Belongs to the uracil-DNA glycosylase (UDG) superfamily. UNG family.</text>
</comment>
<dbReference type="InterPro" id="IPR018085">
    <property type="entry name" value="Ura-DNA_Glyclase_AS"/>
</dbReference>
<evidence type="ECO:0000256" key="1">
    <source>
        <dbReference type="ARBA" id="ARBA00001400"/>
    </source>
</evidence>
<dbReference type="CDD" id="cd10027">
    <property type="entry name" value="UDG-F1-like"/>
    <property type="match status" value="1"/>
</dbReference>
<accession>A0A4R6IYQ7</accession>
<dbReference type="GO" id="GO:0004844">
    <property type="term" value="F:uracil DNA N-glycosylase activity"/>
    <property type="evidence" value="ECO:0007669"/>
    <property type="project" value="UniProtKB-UniRule"/>
</dbReference>
<dbReference type="HAMAP" id="MF_00148">
    <property type="entry name" value="UDG"/>
    <property type="match status" value="1"/>
</dbReference>
<feature type="domain" description="Uracil-DNA glycosylase-like" evidence="12">
    <location>
        <begin position="51"/>
        <end position="211"/>
    </location>
</feature>
<dbReference type="RefSeq" id="WP_133472549.1">
    <property type="nucleotide sequence ID" value="NZ_SNWP01000010.1"/>
</dbReference>
<dbReference type="NCBIfam" id="NF003589">
    <property type="entry name" value="PRK05254.1-2"/>
    <property type="match status" value="1"/>
</dbReference>
<organism evidence="13 14">
    <name type="scientific">Sediminibacterium goheungense</name>
    <dbReference type="NCBI Taxonomy" id="1086393"/>
    <lineage>
        <taxon>Bacteria</taxon>
        <taxon>Pseudomonadati</taxon>
        <taxon>Bacteroidota</taxon>
        <taxon>Chitinophagia</taxon>
        <taxon>Chitinophagales</taxon>
        <taxon>Chitinophagaceae</taxon>
        <taxon>Sediminibacterium</taxon>
    </lineage>
</organism>
<dbReference type="InterPro" id="IPR036895">
    <property type="entry name" value="Uracil-DNA_glycosylase-like_sf"/>
</dbReference>
<evidence type="ECO:0000256" key="4">
    <source>
        <dbReference type="ARBA" id="ARBA00012030"/>
    </source>
</evidence>
<evidence type="ECO:0000313" key="14">
    <source>
        <dbReference type="Proteomes" id="UP000295741"/>
    </source>
</evidence>
<comment type="catalytic activity">
    <reaction evidence="1 9 11">
        <text>Hydrolyzes single-stranded DNA or mismatched double-stranded DNA and polynucleotides, releasing free uracil.</text>
        <dbReference type="EC" id="3.2.2.27"/>
    </reaction>
</comment>
<comment type="function">
    <text evidence="2 9 11">Excises uracil residues from the DNA which can arise as a result of misincorporation of dUMP residues by DNA polymerase or due to deamination of cytosine.</text>
</comment>
<dbReference type="NCBIfam" id="TIGR00628">
    <property type="entry name" value="ung"/>
    <property type="match status" value="1"/>
</dbReference>
<keyword evidence="14" id="KW-1185">Reference proteome</keyword>
<comment type="caution">
    <text evidence="13">The sequence shown here is derived from an EMBL/GenBank/DDBJ whole genome shotgun (WGS) entry which is preliminary data.</text>
</comment>
<dbReference type="SMART" id="SM00986">
    <property type="entry name" value="UDG"/>
    <property type="match status" value="1"/>
</dbReference>
<proteinExistence type="inferred from homology"/>
<gene>
    <name evidence="9" type="primary">ung</name>
    <name evidence="13" type="ORF">BC659_0035</name>
</gene>
<evidence type="ECO:0000256" key="7">
    <source>
        <dbReference type="ARBA" id="ARBA00022801"/>
    </source>
</evidence>
<evidence type="ECO:0000256" key="11">
    <source>
        <dbReference type="RuleBase" id="RU003780"/>
    </source>
</evidence>
<dbReference type="EMBL" id="SNWP01000010">
    <property type="protein sequence ID" value="TDO27980.1"/>
    <property type="molecule type" value="Genomic_DNA"/>
</dbReference>
<keyword evidence="7 9" id="KW-0378">Hydrolase</keyword>
<evidence type="ECO:0000256" key="3">
    <source>
        <dbReference type="ARBA" id="ARBA00008184"/>
    </source>
</evidence>
<dbReference type="AlphaFoldDB" id="A0A4R6IYQ7"/>
<dbReference type="Gene3D" id="3.40.470.10">
    <property type="entry name" value="Uracil-DNA glycosylase-like domain"/>
    <property type="match status" value="1"/>
</dbReference>
<protein>
    <recommendedName>
        <fullName evidence="5 9">Uracil-DNA glycosylase</fullName>
        <shortName evidence="9">UDG</shortName>
        <ecNumber evidence="4 9">3.2.2.27</ecNumber>
    </recommendedName>
</protein>
<evidence type="ECO:0000259" key="12">
    <source>
        <dbReference type="SMART" id="SM00986"/>
    </source>
</evidence>
<keyword evidence="6 9" id="KW-0227">DNA damage</keyword>
<evidence type="ECO:0000256" key="2">
    <source>
        <dbReference type="ARBA" id="ARBA00002631"/>
    </source>
</evidence>
<dbReference type="PANTHER" id="PTHR11264:SF0">
    <property type="entry name" value="URACIL-DNA GLYCOSYLASE"/>
    <property type="match status" value="1"/>
</dbReference>
<dbReference type="SMART" id="SM00987">
    <property type="entry name" value="UreE_C"/>
    <property type="match status" value="1"/>
</dbReference>
<keyword evidence="9" id="KW-0963">Cytoplasm</keyword>
<evidence type="ECO:0000256" key="9">
    <source>
        <dbReference type="HAMAP-Rule" id="MF_00148"/>
    </source>
</evidence>
<evidence type="ECO:0000256" key="8">
    <source>
        <dbReference type="ARBA" id="ARBA00023204"/>
    </source>
</evidence>
<dbReference type="NCBIfam" id="NF003591">
    <property type="entry name" value="PRK05254.1-4"/>
    <property type="match status" value="1"/>
</dbReference>
<dbReference type="GO" id="GO:0097510">
    <property type="term" value="P:base-excision repair, AP site formation via deaminated base removal"/>
    <property type="evidence" value="ECO:0007669"/>
    <property type="project" value="TreeGrafter"/>
</dbReference>
<dbReference type="OrthoDB" id="9804372at2"/>
<dbReference type="InterPro" id="IPR005122">
    <property type="entry name" value="Uracil-DNA_glycosylase-like"/>
</dbReference>
<evidence type="ECO:0000256" key="6">
    <source>
        <dbReference type="ARBA" id="ARBA00022763"/>
    </source>
</evidence>
<dbReference type="FunFam" id="3.40.470.10:FF:000001">
    <property type="entry name" value="Uracil-DNA glycosylase"/>
    <property type="match status" value="1"/>
</dbReference>
<dbReference type="NCBIfam" id="NF003588">
    <property type="entry name" value="PRK05254.1-1"/>
    <property type="match status" value="1"/>
</dbReference>
<sequence>MDVKIEASWKEVLKNEFTKPYFLQVATHLKTERATGAVIYPPGQLIFNAFTLTPFDKIKVVILGQDPYHGPGQAHGLSFSVPEGIKPPPSLGNIYKELQQDIGMPIPASGNLTKWAEQGVLLLNAVLTVRANEPASHGKIGWMDFTDAVIRKISDQKKGIVFLLWGRFAHEKQVLIDETKHHVLKAAHPSPFSADKGFFGCKHFSRTNDLLMKQGLSPIDWNISKD</sequence>
<reference evidence="13 14" key="1">
    <citation type="submission" date="2019-03" db="EMBL/GenBank/DDBJ databases">
        <title>Genomic Encyclopedia of Archaeal and Bacterial Type Strains, Phase II (KMG-II): from individual species to whole genera.</title>
        <authorList>
            <person name="Goeker M."/>
        </authorList>
    </citation>
    <scope>NUCLEOTIDE SEQUENCE [LARGE SCALE GENOMIC DNA]</scope>
    <source>
        <strain evidence="13 14">DSM 28323</strain>
    </source>
</reference>
<keyword evidence="8 9" id="KW-0234">DNA repair</keyword>
<dbReference type="InterPro" id="IPR002043">
    <property type="entry name" value="UDG_fam1"/>
</dbReference>
<dbReference type="Proteomes" id="UP000295741">
    <property type="component" value="Unassembled WGS sequence"/>
</dbReference>
<dbReference type="SUPFAM" id="SSF52141">
    <property type="entry name" value="Uracil-DNA glycosylase-like"/>
    <property type="match status" value="1"/>
</dbReference>
<evidence type="ECO:0000313" key="13">
    <source>
        <dbReference type="EMBL" id="TDO27980.1"/>
    </source>
</evidence>
<dbReference type="PROSITE" id="PS00130">
    <property type="entry name" value="U_DNA_GLYCOSYLASE"/>
    <property type="match status" value="1"/>
</dbReference>